<dbReference type="PANTHER" id="PTHR12993:SF28">
    <property type="entry name" value="LMBE FAMILY PROTEIN"/>
    <property type="match status" value="1"/>
</dbReference>
<dbReference type="PANTHER" id="PTHR12993">
    <property type="entry name" value="N-ACETYLGLUCOSAMINYL-PHOSPHATIDYLINOSITOL DE-N-ACETYLASE-RELATED"/>
    <property type="match status" value="1"/>
</dbReference>
<dbReference type="EMBL" id="WBMO01000001">
    <property type="protein sequence ID" value="MDV2475814.1"/>
    <property type="molecule type" value="Genomic_DNA"/>
</dbReference>
<dbReference type="Pfam" id="PF02585">
    <property type="entry name" value="PIG-L"/>
    <property type="match status" value="1"/>
</dbReference>
<keyword evidence="1" id="KW-0862">Zinc</keyword>
<organism evidence="2 3">
    <name type="scientific">Rhodococcus zopfii</name>
    <dbReference type="NCBI Taxonomy" id="43772"/>
    <lineage>
        <taxon>Bacteria</taxon>
        <taxon>Bacillati</taxon>
        <taxon>Actinomycetota</taxon>
        <taxon>Actinomycetes</taxon>
        <taxon>Mycobacteriales</taxon>
        <taxon>Nocardiaceae</taxon>
        <taxon>Rhodococcus</taxon>
    </lineage>
</organism>
<dbReference type="InterPro" id="IPR003737">
    <property type="entry name" value="GlcNAc_PI_deacetylase-related"/>
</dbReference>
<proteinExistence type="predicted"/>
<protein>
    <submittedName>
        <fullName evidence="2">PIG-L family deacetylase</fullName>
    </submittedName>
</protein>
<evidence type="ECO:0000313" key="3">
    <source>
        <dbReference type="Proteomes" id="UP001275440"/>
    </source>
</evidence>
<dbReference type="SUPFAM" id="SSF102588">
    <property type="entry name" value="LmbE-like"/>
    <property type="match status" value="1"/>
</dbReference>
<accession>A0ABU3WP86</accession>
<dbReference type="InterPro" id="IPR024078">
    <property type="entry name" value="LmbE-like_dom_sf"/>
</dbReference>
<gene>
    <name evidence="2" type="ORF">F8M49_11435</name>
</gene>
<dbReference type="Proteomes" id="UP001275440">
    <property type="component" value="Unassembled WGS sequence"/>
</dbReference>
<sequence length="238" mass="25432">MESIPEDWERGLVIAAHPDDIEYGAAAAVARWTGQGKDIRYVLATSGEAGIAGLPPAECGPLREAEERESARIVGVEQVEFLGRRDGTLVAGPDLRRDIAAAIRRHRPHLVVTGNFGLTWFPGILNSADHRALGLSVLDAVADAANEWIFPELTEQGLAPWTGVRWVAVNTTTPTHAVDVTDTVEIAVASLTAHRRYLAALSDVPVEEQARAQVTRASGPLPGFGAAHAAGFELYTFG</sequence>
<evidence type="ECO:0000313" key="2">
    <source>
        <dbReference type="EMBL" id="MDV2475814.1"/>
    </source>
</evidence>
<name>A0ABU3WP86_9NOCA</name>
<keyword evidence="3" id="KW-1185">Reference proteome</keyword>
<comment type="caution">
    <text evidence="2">The sequence shown here is derived from an EMBL/GenBank/DDBJ whole genome shotgun (WGS) entry which is preliminary data.</text>
</comment>
<dbReference type="Gene3D" id="3.40.50.10320">
    <property type="entry name" value="LmbE-like"/>
    <property type="match status" value="1"/>
</dbReference>
<reference evidence="2 3" key="1">
    <citation type="submission" date="2019-10" db="EMBL/GenBank/DDBJ databases">
        <title>Draft Genome Assembly of Rhodococcus zopfii DSM44189.</title>
        <authorList>
            <person name="Sutton J.M."/>
            <person name="Akob D.M."/>
            <person name="Bushman T.J."/>
        </authorList>
    </citation>
    <scope>NUCLEOTIDE SEQUENCE [LARGE SCALE GENOMIC DNA]</scope>
    <source>
        <strain evidence="2 3">DSM 44189</strain>
    </source>
</reference>
<evidence type="ECO:0000256" key="1">
    <source>
        <dbReference type="ARBA" id="ARBA00022833"/>
    </source>
</evidence>